<dbReference type="GO" id="GO:0005829">
    <property type="term" value="C:cytosol"/>
    <property type="evidence" value="ECO:0007669"/>
    <property type="project" value="TreeGrafter"/>
</dbReference>
<dbReference type="GO" id="GO:0008270">
    <property type="term" value="F:zinc ion binding"/>
    <property type="evidence" value="ECO:0007669"/>
    <property type="project" value="UniProtKB-UniRule"/>
</dbReference>
<dbReference type="EC" id="3.5.4.3" evidence="3 7"/>
<dbReference type="InterPro" id="IPR032466">
    <property type="entry name" value="Metal_Hydrolase"/>
</dbReference>
<dbReference type="FunFam" id="3.20.20.140:FF:000022">
    <property type="entry name" value="Guanine deaminase"/>
    <property type="match status" value="1"/>
</dbReference>
<dbReference type="Gene3D" id="3.20.20.140">
    <property type="entry name" value="Metal-dependent hydrolases"/>
    <property type="match status" value="1"/>
</dbReference>
<evidence type="ECO:0000256" key="2">
    <source>
        <dbReference type="ARBA" id="ARBA00006745"/>
    </source>
</evidence>
<keyword evidence="6 8" id="KW-0862">Zinc</keyword>
<dbReference type="NCBIfam" id="NF006679">
    <property type="entry name" value="PRK09228.1"/>
    <property type="match status" value="1"/>
</dbReference>
<reference evidence="10 11" key="1">
    <citation type="submission" date="2017-07" db="EMBL/GenBank/DDBJ databases">
        <title>Thauera sp. KNDSS-Mac4 genome sequence and assembly.</title>
        <authorList>
            <person name="Mayilraj S."/>
        </authorList>
    </citation>
    <scope>NUCLEOTIDE SEQUENCE [LARGE SCALE GENOMIC DNA]</scope>
    <source>
        <strain evidence="10 11">KNDSS-Mac4</strain>
    </source>
</reference>
<evidence type="ECO:0000256" key="8">
    <source>
        <dbReference type="RuleBase" id="RU366009"/>
    </source>
</evidence>
<proteinExistence type="inferred from homology"/>
<dbReference type="SUPFAM" id="SSF51338">
    <property type="entry name" value="Composite domain of metallo-dependent hydrolases"/>
    <property type="match status" value="1"/>
</dbReference>
<dbReference type="PANTHER" id="PTHR11271:SF6">
    <property type="entry name" value="GUANINE DEAMINASE"/>
    <property type="match status" value="1"/>
</dbReference>
<evidence type="ECO:0000313" key="11">
    <source>
        <dbReference type="Proteomes" id="UP000215181"/>
    </source>
</evidence>
<gene>
    <name evidence="10" type="primary">guaD</name>
    <name evidence="10" type="ORF">CGK74_10805</name>
</gene>
<dbReference type="SUPFAM" id="SSF51556">
    <property type="entry name" value="Metallo-dependent hydrolases"/>
    <property type="match status" value="1"/>
</dbReference>
<dbReference type="CDD" id="cd01303">
    <property type="entry name" value="GDEase"/>
    <property type="match status" value="1"/>
</dbReference>
<comment type="function">
    <text evidence="8">Catalyzes the hydrolytic deamination of guanine, producing xanthine and ammonia.</text>
</comment>
<comment type="similarity">
    <text evidence="2 8">Belongs to the metallo-dependent hydrolases superfamily. ATZ/TRZ family.</text>
</comment>
<keyword evidence="5 8" id="KW-0378">Hydrolase</keyword>
<protein>
    <recommendedName>
        <fullName evidence="3 7">Guanine deaminase</fullName>
        <shortName evidence="8">Guanase</shortName>
        <ecNumber evidence="3 7">3.5.4.3</ecNumber>
    </recommendedName>
    <alternativeName>
        <fullName evidence="8">Guanine aminohydrolase</fullName>
    </alternativeName>
</protein>
<dbReference type="EMBL" id="NOIH01000012">
    <property type="protein sequence ID" value="OYD53710.1"/>
    <property type="molecule type" value="Genomic_DNA"/>
</dbReference>
<dbReference type="GO" id="GO:0008892">
    <property type="term" value="F:guanine deaminase activity"/>
    <property type="evidence" value="ECO:0007669"/>
    <property type="project" value="UniProtKB-UniRule"/>
</dbReference>
<name>A0A235EXH9_9RHOO</name>
<dbReference type="InterPro" id="IPR051607">
    <property type="entry name" value="Metallo-dep_hydrolases"/>
</dbReference>
<organism evidence="10 11">
    <name type="scientific">Thauera propionica</name>
    <dbReference type="NCBI Taxonomy" id="2019431"/>
    <lineage>
        <taxon>Bacteria</taxon>
        <taxon>Pseudomonadati</taxon>
        <taxon>Pseudomonadota</taxon>
        <taxon>Betaproteobacteria</taxon>
        <taxon>Rhodocyclales</taxon>
        <taxon>Zoogloeaceae</taxon>
        <taxon>Thauera</taxon>
    </lineage>
</organism>
<dbReference type="PANTHER" id="PTHR11271">
    <property type="entry name" value="GUANINE DEAMINASE"/>
    <property type="match status" value="1"/>
</dbReference>
<comment type="catalytic activity">
    <reaction evidence="8">
        <text>guanine + H2O + H(+) = xanthine + NH4(+)</text>
        <dbReference type="Rhea" id="RHEA:14665"/>
        <dbReference type="ChEBI" id="CHEBI:15377"/>
        <dbReference type="ChEBI" id="CHEBI:15378"/>
        <dbReference type="ChEBI" id="CHEBI:16235"/>
        <dbReference type="ChEBI" id="CHEBI:17712"/>
        <dbReference type="ChEBI" id="CHEBI:28938"/>
        <dbReference type="EC" id="3.5.4.3"/>
    </reaction>
</comment>
<evidence type="ECO:0000256" key="6">
    <source>
        <dbReference type="ARBA" id="ARBA00022833"/>
    </source>
</evidence>
<feature type="domain" description="Amidohydrolase-related" evidence="9">
    <location>
        <begin position="73"/>
        <end position="404"/>
    </location>
</feature>
<dbReference type="AlphaFoldDB" id="A0A235EXH9"/>
<evidence type="ECO:0000256" key="5">
    <source>
        <dbReference type="ARBA" id="ARBA00022801"/>
    </source>
</evidence>
<evidence type="ECO:0000256" key="7">
    <source>
        <dbReference type="NCBIfam" id="TIGR02967"/>
    </source>
</evidence>
<dbReference type="RefSeq" id="WP_094268496.1">
    <property type="nucleotide sequence ID" value="NZ_NOIH01000012.1"/>
</dbReference>
<dbReference type="InterPro" id="IPR011059">
    <property type="entry name" value="Metal-dep_hydrolase_composite"/>
</dbReference>
<evidence type="ECO:0000259" key="9">
    <source>
        <dbReference type="Pfam" id="PF01979"/>
    </source>
</evidence>
<keyword evidence="11" id="KW-1185">Reference proteome</keyword>
<dbReference type="InterPro" id="IPR014311">
    <property type="entry name" value="Guanine_deaminase"/>
</dbReference>
<evidence type="ECO:0000313" key="10">
    <source>
        <dbReference type="EMBL" id="OYD53710.1"/>
    </source>
</evidence>
<evidence type="ECO:0000256" key="4">
    <source>
        <dbReference type="ARBA" id="ARBA00022723"/>
    </source>
</evidence>
<dbReference type="InterPro" id="IPR006680">
    <property type="entry name" value="Amidohydro-rel"/>
</dbReference>
<keyword evidence="4 8" id="KW-0479">Metal-binding</keyword>
<dbReference type="UniPathway" id="UPA00603">
    <property type="reaction ID" value="UER00660"/>
</dbReference>
<comment type="pathway">
    <text evidence="1 8">Purine metabolism; guanine degradation; xanthine from guanine: step 1/1.</text>
</comment>
<accession>A0A235EXH9</accession>
<comment type="caution">
    <text evidence="10">The sequence shown here is derived from an EMBL/GenBank/DDBJ whole genome shotgun (WGS) entry which is preliminary data.</text>
</comment>
<comment type="cofactor">
    <cofactor evidence="8">
        <name>Zn(2+)</name>
        <dbReference type="ChEBI" id="CHEBI:29105"/>
    </cofactor>
    <text evidence="8">Binds 1 zinc ion per subunit.</text>
</comment>
<evidence type="ECO:0000256" key="3">
    <source>
        <dbReference type="ARBA" id="ARBA00012781"/>
    </source>
</evidence>
<dbReference type="OrthoDB" id="3189065at2"/>
<dbReference type="Proteomes" id="UP000215181">
    <property type="component" value="Unassembled WGS sequence"/>
</dbReference>
<dbReference type="Pfam" id="PF01979">
    <property type="entry name" value="Amidohydro_1"/>
    <property type="match status" value="1"/>
</dbReference>
<evidence type="ECO:0000256" key="1">
    <source>
        <dbReference type="ARBA" id="ARBA00004984"/>
    </source>
</evidence>
<sequence>MTLPAPLPLHAVRGEILHFLSDPAIHGEAAIEHFADGILAIRDGRVAELGPAEDMLAKLPSDVVLDDYRGKLILPGFVDTHIHYAQTDIIASYGEQLLAWLERYTFPAEARFADPAHAAAVASFFCDELLRNGTTTAMAFATVHAASADALFEAARQRRMRLITGKVLMDRNCPDFLRDTADTGDAESRALVERWHGRDRLLYAVTPRFAATSSPGQMARAGRLFADHPGLYLQSHVAENRGEVEWIARLYPEARSYLDVYDGFGQLGPRSVYAHCIWLDDTDRARMAATGTAMSFCPTSNLFLGSGLFDLASARAQGIRVGIGTDVGAGTSFSMLQTLNEAYKVLQLNGQRLSAESAFHLATLGGAESLYLEDRIGNFLPGKEADLVVLDPQATPLLARRTAACPTLDERLFVLMMLGDDRAVAATHVLGVPAWRR</sequence>
<dbReference type="Gene3D" id="2.30.40.10">
    <property type="entry name" value="Urease, subunit C, domain 1"/>
    <property type="match status" value="1"/>
</dbReference>
<dbReference type="GO" id="GO:0006147">
    <property type="term" value="P:guanine catabolic process"/>
    <property type="evidence" value="ECO:0007669"/>
    <property type="project" value="UniProtKB-UniRule"/>
</dbReference>
<dbReference type="NCBIfam" id="TIGR02967">
    <property type="entry name" value="guan_deamin"/>
    <property type="match status" value="1"/>
</dbReference>